<dbReference type="Gene3D" id="3.30.1310.10">
    <property type="entry name" value="Nucleoid-associated protein YbaB-like domain"/>
    <property type="match status" value="1"/>
</dbReference>
<dbReference type="HAMAP" id="MF_00274">
    <property type="entry name" value="DNA_YbaB_EbfC"/>
    <property type="match status" value="1"/>
</dbReference>
<proteinExistence type="inferred from homology"/>
<keyword evidence="1" id="KW-0238">DNA-binding</keyword>
<dbReference type="Pfam" id="PF02575">
    <property type="entry name" value="YbaB_DNA_bd"/>
    <property type="match status" value="1"/>
</dbReference>
<comment type="caution">
    <text evidence="2">The sequence shown here is derived from an EMBL/GenBank/DDBJ whole genome shotgun (WGS) entry which is preliminary data.</text>
</comment>
<name>T0Y9M3_9ZZZZ</name>
<dbReference type="InterPro" id="IPR004401">
    <property type="entry name" value="YbaB/EbfC"/>
</dbReference>
<reference evidence="2" key="1">
    <citation type="submission" date="2013-08" db="EMBL/GenBank/DDBJ databases">
        <authorList>
            <person name="Mendez C."/>
            <person name="Richter M."/>
            <person name="Ferrer M."/>
            <person name="Sanchez J."/>
        </authorList>
    </citation>
    <scope>NUCLEOTIDE SEQUENCE</scope>
</reference>
<dbReference type="PANTHER" id="PTHR33449:SF1">
    <property type="entry name" value="NUCLEOID-ASSOCIATED PROTEIN YBAB"/>
    <property type="match status" value="1"/>
</dbReference>
<organism evidence="2">
    <name type="scientific">mine drainage metagenome</name>
    <dbReference type="NCBI Taxonomy" id="410659"/>
    <lineage>
        <taxon>unclassified sequences</taxon>
        <taxon>metagenomes</taxon>
        <taxon>ecological metagenomes</taxon>
    </lineage>
</organism>
<dbReference type="AlphaFoldDB" id="T0Y9M3"/>
<dbReference type="InterPro" id="IPR036894">
    <property type="entry name" value="YbaB-like_sf"/>
</dbReference>
<dbReference type="PIRSF" id="PIRSF004555">
    <property type="entry name" value="UCP004555"/>
    <property type="match status" value="1"/>
</dbReference>
<feature type="non-terminal residue" evidence="2">
    <location>
        <position position="1"/>
    </location>
</feature>
<reference evidence="2" key="2">
    <citation type="journal article" date="2014" name="ISME J.">
        <title>Microbial stratification in low pH oxic and suboxic macroscopic growths along an acid mine drainage.</title>
        <authorList>
            <person name="Mendez-Garcia C."/>
            <person name="Mesa V."/>
            <person name="Sprenger R.R."/>
            <person name="Richter M."/>
            <person name="Diez M.S."/>
            <person name="Solano J."/>
            <person name="Bargiela R."/>
            <person name="Golyshina O.V."/>
            <person name="Manteca A."/>
            <person name="Ramos J.L."/>
            <person name="Gallego J.R."/>
            <person name="Llorente I."/>
            <person name="Martins Dos Santos V.A."/>
            <person name="Jensen O.N."/>
            <person name="Pelaez A.I."/>
            <person name="Sanchez J."/>
            <person name="Ferrer M."/>
        </authorList>
    </citation>
    <scope>NUCLEOTIDE SEQUENCE</scope>
</reference>
<evidence type="ECO:0000313" key="2">
    <source>
        <dbReference type="EMBL" id="EQD29838.1"/>
    </source>
</evidence>
<sequence length="87" mass="9729">REMQRVQEELQQREVEGTAGGGAVKIVMTCGFRVQRTEIRPDAIDPNDPEFLAELVRQAMQDVLDRVQEVSQAEMAKVTGGMRLPGM</sequence>
<dbReference type="GO" id="GO:0003677">
    <property type="term" value="F:DNA binding"/>
    <property type="evidence" value="ECO:0007669"/>
    <property type="project" value="UniProtKB-KW"/>
</dbReference>
<dbReference type="GO" id="GO:0005829">
    <property type="term" value="C:cytosol"/>
    <property type="evidence" value="ECO:0007669"/>
    <property type="project" value="TreeGrafter"/>
</dbReference>
<dbReference type="NCBIfam" id="TIGR00103">
    <property type="entry name" value="DNA_YbaB_EbfC"/>
    <property type="match status" value="1"/>
</dbReference>
<accession>T0Y9M3</accession>
<dbReference type="PANTHER" id="PTHR33449">
    <property type="entry name" value="NUCLEOID-ASSOCIATED PROTEIN YBAB"/>
    <property type="match status" value="1"/>
</dbReference>
<dbReference type="EMBL" id="AUZX01015127">
    <property type="protein sequence ID" value="EQD29838.1"/>
    <property type="molecule type" value="Genomic_DNA"/>
</dbReference>
<dbReference type="SUPFAM" id="SSF82607">
    <property type="entry name" value="YbaB-like"/>
    <property type="match status" value="1"/>
</dbReference>
<protein>
    <submittedName>
        <fullName evidence="2">Protein belonging to Uncharacterized protein family UPF0133</fullName>
    </submittedName>
</protein>
<evidence type="ECO:0000256" key="1">
    <source>
        <dbReference type="ARBA" id="ARBA00023125"/>
    </source>
</evidence>
<gene>
    <name evidence="2" type="ORF">B1A_20499</name>
</gene>